<feature type="coiled-coil region" evidence="6">
    <location>
        <begin position="404"/>
        <end position="466"/>
    </location>
</feature>
<dbReference type="PANTHER" id="PTHR46630">
    <property type="entry name" value="TETRATRICOPEPTIDE REPEAT PROTEIN 29"/>
    <property type="match status" value="1"/>
</dbReference>
<keyword evidence="7" id="KW-0812">Transmembrane</keyword>
<feature type="transmembrane region" description="Helical" evidence="7">
    <location>
        <begin position="384"/>
        <end position="403"/>
    </location>
</feature>
<protein>
    <submittedName>
        <fullName evidence="9">Uncharacterized protein</fullName>
    </submittedName>
</protein>
<evidence type="ECO:0000256" key="7">
    <source>
        <dbReference type="SAM" id="Phobius"/>
    </source>
</evidence>
<evidence type="ECO:0000256" key="3">
    <source>
        <dbReference type="ARBA" id="ARBA00022737"/>
    </source>
</evidence>
<dbReference type="InterPro" id="IPR051476">
    <property type="entry name" value="Bac_ResReg_Asp_Phosphatase"/>
</dbReference>
<comment type="subcellular location">
    <subcellularLocation>
        <location evidence="1">Cytoplasm</location>
    </subcellularLocation>
</comment>
<dbReference type="SMART" id="SM00028">
    <property type="entry name" value="TPR"/>
    <property type="match status" value="4"/>
</dbReference>
<keyword evidence="3" id="KW-0677">Repeat</keyword>
<dbReference type="AlphaFoldDB" id="A0A2S1YQW5"/>
<comment type="similarity">
    <text evidence="5">Belongs to the Rap family.</text>
</comment>
<dbReference type="InterPro" id="IPR016032">
    <property type="entry name" value="Sig_transdc_resp-reg_C-effctor"/>
</dbReference>
<keyword evidence="8" id="KW-0732">Signal</keyword>
<dbReference type="SUPFAM" id="SSF48452">
    <property type="entry name" value="TPR-like"/>
    <property type="match status" value="1"/>
</dbReference>
<dbReference type="PANTHER" id="PTHR46630:SF1">
    <property type="entry name" value="TETRATRICOPEPTIDE REPEAT PROTEIN 29"/>
    <property type="match status" value="1"/>
</dbReference>
<reference evidence="9 10" key="1">
    <citation type="submission" date="2018-05" db="EMBL/GenBank/DDBJ databases">
        <title>Genome sequencing of Flavobacterium sp. HYN0056.</title>
        <authorList>
            <person name="Yi H."/>
            <person name="Baek C."/>
        </authorList>
    </citation>
    <scope>NUCLEOTIDE SEQUENCE [LARGE SCALE GENOMIC DNA]</scope>
    <source>
        <strain evidence="9 10">HYN0056</strain>
    </source>
</reference>
<sequence length="567" mass="66534">MSAKKIYFVVLLCYAFAANAQKLQIKCSENYLKDIESILSQEKNFGTDTIALKKYLYPLSQIPKYQILYDGLLANGYGNFSNSNNKTSSKYYLKSIEKARTSGNVSLIVWSQLNYINHLYYYRDYIKLTPFLLELMEKIEPLTAHQIIIADETYKRIGWILQTFGDYRKSLQYLKLAKETTQKNSSQYAAIINSIGLNFFHLGNYKMAAYYLNETAKLSRQIHDDVRYAKALGDLAMISEKKGNFKTAIDLLQKDIQISEQYQSDQNTMYASILLAEVFLKNNQPEEAKTFLDKAGNIAIAKSYFKKSELQIIKLKLQILKLQNSTENELQLRRRMVVLEDSLKNEDGDLAINQANWIIEKNKYQQHIDEAKKIIKYETTLKKFYLIIFIMFFSTALIIFIHFRKKYKNKHLKYEQKVKALELEKLKAEQQLNEVHQDLKSQINYLKEKNNQIKKLKTVIENITNSSSSYLEKKEGKLNALLESHLMTDDNWNVFKQEFQKEYPRFYSQLQENFPEMNEFNERILLLQKLDFSNNETAELLGITSDTVKKTKQHLRKKLGNQYDSLF</sequence>
<dbReference type="RefSeq" id="WP_109193807.1">
    <property type="nucleotide sequence ID" value="NZ_CP029255.1"/>
</dbReference>
<evidence type="ECO:0000256" key="5">
    <source>
        <dbReference type="ARBA" id="ARBA00038253"/>
    </source>
</evidence>
<dbReference type="KEGG" id="fcr:HYN56_20040"/>
<dbReference type="InterPro" id="IPR011990">
    <property type="entry name" value="TPR-like_helical_dom_sf"/>
</dbReference>
<evidence type="ECO:0000256" key="1">
    <source>
        <dbReference type="ARBA" id="ARBA00004496"/>
    </source>
</evidence>
<feature type="signal peptide" evidence="8">
    <location>
        <begin position="1"/>
        <end position="20"/>
    </location>
</feature>
<dbReference type="OrthoDB" id="1413523at2"/>
<evidence type="ECO:0000256" key="4">
    <source>
        <dbReference type="ARBA" id="ARBA00022803"/>
    </source>
</evidence>
<organism evidence="9 10">
    <name type="scientific">Flavobacterium crocinum</name>
    <dbReference type="NCBI Taxonomy" id="2183896"/>
    <lineage>
        <taxon>Bacteria</taxon>
        <taxon>Pseudomonadati</taxon>
        <taxon>Bacteroidota</taxon>
        <taxon>Flavobacteriia</taxon>
        <taxon>Flavobacteriales</taxon>
        <taxon>Flavobacteriaceae</taxon>
        <taxon>Flavobacterium</taxon>
    </lineage>
</organism>
<dbReference type="GO" id="GO:0005737">
    <property type="term" value="C:cytoplasm"/>
    <property type="evidence" value="ECO:0007669"/>
    <property type="project" value="UniProtKB-SubCell"/>
</dbReference>
<accession>A0A2S1YQW5</accession>
<feature type="chain" id="PRO_5015477827" evidence="8">
    <location>
        <begin position="21"/>
        <end position="567"/>
    </location>
</feature>
<keyword evidence="6" id="KW-0175">Coiled coil</keyword>
<evidence type="ECO:0000256" key="2">
    <source>
        <dbReference type="ARBA" id="ARBA00022490"/>
    </source>
</evidence>
<proteinExistence type="inferred from homology"/>
<dbReference type="GO" id="GO:0003677">
    <property type="term" value="F:DNA binding"/>
    <property type="evidence" value="ECO:0007669"/>
    <property type="project" value="InterPro"/>
</dbReference>
<keyword evidence="7" id="KW-1133">Transmembrane helix</keyword>
<keyword evidence="10" id="KW-1185">Reference proteome</keyword>
<dbReference type="EMBL" id="CP029255">
    <property type="protein sequence ID" value="AWK06392.1"/>
    <property type="molecule type" value="Genomic_DNA"/>
</dbReference>
<keyword evidence="7" id="KW-0472">Membrane</keyword>
<dbReference type="Proteomes" id="UP000245250">
    <property type="component" value="Chromosome"/>
</dbReference>
<dbReference type="Gene3D" id="1.25.40.10">
    <property type="entry name" value="Tetratricopeptide repeat domain"/>
    <property type="match status" value="1"/>
</dbReference>
<dbReference type="GO" id="GO:0006355">
    <property type="term" value="P:regulation of DNA-templated transcription"/>
    <property type="evidence" value="ECO:0007669"/>
    <property type="project" value="InterPro"/>
</dbReference>
<gene>
    <name evidence="9" type="ORF">HYN56_20040</name>
</gene>
<name>A0A2S1YQW5_9FLAO</name>
<evidence type="ECO:0000313" key="10">
    <source>
        <dbReference type="Proteomes" id="UP000245250"/>
    </source>
</evidence>
<dbReference type="SUPFAM" id="SSF46894">
    <property type="entry name" value="C-terminal effector domain of the bipartite response regulators"/>
    <property type="match status" value="1"/>
</dbReference>
<evidence type="ECO:0000256" key="6">
    <source>
        <dbReference type="SAM" id="Coils"/>
    </source>
</evidence>
<dbReference type="InterPro" id="IPR019734">
    <property type="entry name" value="TPR_rpt"/>
</dbReference>
<keyword evidence="4" id="KW-0802">TPR repeat</keyword>
<keyword evidence="2" id="KW-0963">Cytoplasm</keyword>
<evidence type="ECO:0000313" key="9">
    <source>
        <dbReference type="EMBL" id="AWK06392.1"/>
    </source>
</evidence>
<evidence type="ECO:0000256" key="8">
    <source>
        <dbReference type="SAM" id="SignalP"/>
    </source>
</evidence>